<reference evidence="1 2" key="1">
    <citation type="journal article" date="2016" name="Appl. Environ. Microbiol.">
        <title>Whole genome relationships among Francisella bacteria of diverse origin define new species and provide specific regions for detection.</title>
        <authorList>
            <person name="Challacombe J.F."/>
            <person name="Petersen J.M."/>
            <person name="Gallegos-Graves V."/>
            <person name="Hodge D."/>
            <person name="Pillai S."/>
            <person name="Kuske C.R."/>
        </authorList>
    </citation>
    <scope>NUCLEOTIDE SEQUENCE [LARGE SCALE GENOMIC DNA]</scope>
    <source>
        <strain evidence="2">TX07-7310</strain>
    </source>
</reference>
<proteinExistence type="predicted"/>
<dbReference type="Gene3D" id="3.90.110.10">
    <property type="entry name" value="Lactate dehydrogenase/glycoside hydrolase, family 4, C-terminal"/>
    <property type="match status" value="1"/>
</dbReference>
<dbReference type="SUPFAM" id="SSF56327">
    <property type="entry name" value="LDH C-terminal domain-like"/>
    <property type="match status" value="1"/>
</dbReference>
<organism evidence="1 2">
    <name type="scientific">Francisella uliginis</name>
    <dbReference type="NCBI Taxonomy" id="573570"/>
    <lineage>
        <taxon>Bacteria</taxon>
        <taxon>Pseudomonadati</taxon>
        <taxon>Pseudomonadota</taxon>
        <taxon>Gammaproteobacteria</taxon>
        <taxon>Thiotrichales</taxon>
        <taxon>Francisellaceae</taxon>
        <taxon>Francisella</taxon>
    </lineage>
</organism>
<dbReference type="InterPro" id="IPR015955">
    <property type="entry name" value="Lactate_DH/Glyco_Ohase_4_C"/>
</dbReference>
<dbReference type="Proteomes" id="UP000184222">
    <property type="component" value="Chromosome"/>
</dbReference>
<dbReference type="GO" id="GO:0016616">
    <property type="term" value="F:oxidoreductase activity, acting on the CH-OH group of donors, NAD or NADP as acceptor"/>
    <property type="evidence" value="ECO:0007669"/>
    <property type="project" value="InterPro"/>
</dbReference>
<evidence type="ECO:0000313" key="1">
    <source>
        <dbReference type="EMBL" id="API87416.1"/>
    </source>
</evidence>
<dbReference type="KEGG" id="frx:F7310_08610"/>
<evidence type="ECO:0000313" key="2">
    <source>
        <dbReference type="Proteomes" id="UP000184222"/>
    </source>
</evidence>
<accession>A0A1L4BU94</accession>
<protein>
    <recommendedName>
        <fullName evidence="3">Lactate/malate dehydrogenase C-terminal domain-containing protein</fullName>
    </recommendedName>
</protein>
<name>A0A1L4BU94_9GAMM</name>
<dbReference type="STRING" id="573570.F7310_08610"/>
<dbReference type="EMBL" id="CP016796">
    <property type="protein sequence ID" value="API87416.1"/>
    <property type="molecule type" value="Genomic_DNA"/>
</dbReference>
<gene>
    <name evidence="1" type="ORF">F7310_08610</name>
</gene>
<sequence length="68" mass="7548">MILLCATKVKANMYVLDEDLFIGVPTEISANGVRPTKIEISDKKREQLQISMDAVKELNNAADEILAK</sequence>
<dbReference type="AlphaFoldDB" id="A0A1L4BU94"/>
<evidence type="ECO:0008006" key="3">
    <source>
        <dbReference type="Google" id="ProtNLM"/>
    </source>
</evidence>
<keyword evidence="2" id="KW-1185">Reference proteome</keyword>